<organism evidence="11 12">
    <name type="scientific">Micromonospora krabiensis</name>
    <dbReference type="NCBI Taxonomy" id="307121"/>
    <lineage>
        <taxon>Bacteria</taxon>
        <taxon>Bacillati</taxon>
        <taxon>Actinomycetota</taxon>
        <taxon>Actinomycetes</taxon>
        <taxon>Micromonosporales</taxon>
        <taxon>Micromonosporaceae</taxon>
        <taxon>Micromonospora</taxon>
    </lineage>
</organism>
<dbReference type="EMBL" id="LT598496">
    <property type="protein sequence ID" value="SBV28348.1"/>
    <property type="molecule type" value="Genomic_DNA"/>
</dbReference>
<name>A0A1C3N700_9ACTN</name>
<feature type="transmembrane region" description="Helical" evidence="9">
    <location>
        <begin position="141"/>
        <end position="162"/>
    </location>
</feature>
<proteinExistence type="predicted"/>
<dbReference type="PATRIC" id="fig|307121.4.peg.3974"/>
<evidence type="ECO:0000256" key="7">
    <source>
        <dbReference type="ARBA" id="ARBA00022840"/>
    </source>
</evidence>
<dbReference type="GO" id="GO:0046983">
    <property type="term" value="F:protein dimerization activity"/>
    <property type="evidence" value="ECO:0007669"/>
    <property type="project" value="InterPro"/>
</dbReference>
<keyword evidence="5" id="KW-0547">Nucleotide-binding</keyword>
<evidence type="ECO:0000256" key="9">
    <source>
        <dbReference type="SAM" id="Phobius"/>
    </source>
</evidence>
<sequence>MTTAEAPHLVGALRRPGYLISAWPWRALAYLATTAPIAGALSVGLLVVGAPLLAAVNAVRQHGRPVSLALTLFLAVGTLVLVAVAPIASAGAAAVERWRLGLVDDRPLAQRPWAGLRARYTTADAWREVAYTVWLGSVVPLAYWLVALLAGLDVALVASPWLAGDADDVVVLWTTVDTPGQAVPYAILGVLLVPVLWYGLGALAAAQATVARWLLGWPTDTAALREVTRSRARLVDAYEAERRRIERDVHDGAQPRLTSLSLQLGLARLDVPDDSPAARPLAVAHDQAKGLMVMLRQIVHGIRPQSLTDLGLAGAVRELADEATVPVTVHADVDVPLPEAVETTAWYVVSECLGNVARHSGATRADVRLDRDGDLLVVEISDDGRGDADPTRGTGLTGLADRVAAAGGRLLLASPPGGPTRVRVELPCRP</sequence>
<dbReference type="Pfam" id="PF13796">
    <property type="entry name" value="Sensor"/>
    <property type="match status" value="1"/>
</dbReference>
<keyword evidence="9" id="KW-0472">Membrane</keyword>
<evidence type="ECO:0000256" key="2">
    <source>
        <dbReference type="ARBA" id="ARBA00012438"/>
    </source>
</evidence>
<dbReference type="STRING" id="307121.GA0070620_3891"/>
<dbReference type="EC" id="2.7.13.3" evidence="2"/>
<feature type="transmembrane region" description="Helical" evidence="9">
    <location>
        <begin position="66"/>
        <end position="89"/>
    </location>
</feature>
<evidence type="ECO:0000256" key="5">
    <source>
        <dbReference type="ARBA" id="ARBA00022741"/>
    </source>
</evidence>
<protein>
    <recommendedName>
        <fullName evidence="2">histidine kinase</fullName>
        <ecNumber evidence="2">2.7.13.3</ecNumber>
    </recommendedName>
</protein>
<dbReference type="InterPro" id="IPR003594">
    <property type="entry name" value="HATPase_dom"/>
</dbReference>
<dbReference type="OrthoDB" id="4198152at2"/>
<keyword evidence="3" id="KW-0597">Phosphoprotein</keyword>
<evidence type="ECO:0000313" key="12">
    <source>
        <dbReference type="Proteomes" id="UP000199393"/>
    </source>
</evidence>
<feature type="transmembrane region" description="Helical" evidence="9">
    <location>
        <begin position="28"/>
        <end position="54"/>
    </location>
</feature>
<dbReference type="InterPro" id="IPR011712">
    <property type="entry name" value="Sig_transdc_His_kin_sub3_dim/P"/>
</dbReference>
<comment type="catalytic activity">
    <reaction evidence="1">
        <text>ATP + protein L-histidine = ADP + protein N-phospho-L-histidine.</text>
        <dbReference type="EC" id="2.7.13.3"/>
    </reaction>
</comment>
<dbReference type="InterPro" id="IPR036890">
    <property type="entry name" value="HATPase_C_sf"/>
</dbReference>
<keyword evidence="6 11" id="KW-0418">Kinase</keyword>
<dbReference type="SMART" id="SM00387">
    <property type="entry name" value="HATPase_c"/>
    <property type="match status" value="1"/>
</dbReference>
<dbReference type="PANTHER" id="PTHR24421">
    <property type="entry name" value="NITRATE/NITRITE SENSOR PROTEIN NARX-RELATED"/>
    <property type="match status" value="1"/>
</dbReference>
<dbReference type="Gene3D" id="3.30.565.10">
    <property type="entry name" value="Histidine kinase-like ATPase, C-terminal domain"/>
    <property type="match status" value="1"/>
</dbReference>
<dbReference type="Pfam" id="PF07730">
    <property type="entry name" value="HisKA_3"/>
    <property type="match status" value="1"/>
</dbReference>
<evidence type="ECO:0000256" key="4">
    <source>
        <dbReference type="ARBA" id="ARBA00022679"/>
    </source>
</evidence>
<dbReference type="RefSeq" id="WP_091592865.1">
    <property type="nucleotide sequence ID" value="NZ_JBHRWG010000004.1"/>
</dbReference>
<evidence type="ECO:0000313" key="11">
    <source>
        <dbReference type="EMBL" id="SBV28348.1"/>
    </source>
</evidence>
<gene>
    <name evidence="11" type="ORF">GA0070620_3891</name>
</gene>
<keyword evidence="7" id="KW-0067">ATP-binding</keyword>
<accession>A0A1C3N700</accession>
<dbReference type="Gene3D" id="1.20.5.1930">
    <property type="match status" value="1"/>
</dbReference>
<reference evidence="12" key="1">
    <citation type="submission" date="2016-06" db="EMBL/GenBank/DDBJ databases">
        <authorList>
            <person name="Varghese N."/>
            <person name="Submissions Spin"/>
        </authorList>
    </citation>
    <scope>NUCLEOTIDE SEQUENCE [LARGE SCALE GENOMIC DNA]</scope>
    <source>
        <strain evidence="12">DSM 45344</strain>
    </source>
</reference>
<evidence type="ECO:0000259" key="10">
    <source>
        <dbReference type="SMART" id="SM00387"/>
    </source>
</evidence>
<dbReference type="Proteomes" id="UP000199393">
    <property type="component" value="Chromosome I"/>
</dbReference>
<dbReference type="InterPro" id="IPR050482">
    <property type="entry name" value="Sensor_HK_TwoCompSys"/>
</dbReference>
<dbReference type="CDD" id="cd16917">
    <property type="entry name" value="HATPase_UhpB-NarQ-NarX-like"/>
    <property type="match status" value="1"/>
</dbReference>
<keyword evidence="12" id="KW-1185">Reference proteome</keyword>
<feature type="domain" description="Histidine kinase/HSP90-like ATPase" evidence="10">
    <location>
        <begin position="340"/>
        <end position="430"/>
    </location>
</feature>
<keyword evidence="8" id="KW-0902">Two-component regulatory system</keyword>
<dbReference type="InterPro" id="IPR025828">
    <property type="entry name" value="Put_sensor_dom"/>
</dbReference>
<keyword evidence="9" id="KW-1133">Transmembrane helix</keyword>
<keyword evidence="9" id="KW-0812">Transmembrane</keyword>
<evidence type="ECO:0000256" key="6">
    <source>
        <dbReference type="ARBA" id="ARBA00022777"/>
    </source>
</evidence>
<evidence type="ECO:0000256" key="8">
    <source>
        <dbReference type="ARBA" id="ARBA00023012"/>
    </source>
</evidence>
<dbReference type="GO" id="GO:0005524">
    <property type="term" value="F:ATP binding"/>
    <property type="evidence" value="ECO:0007669"/>
    <property type="project" value="UniProtKB-KW"/>
</dbReference>
<dbReference type="GO" id="GO:0000155">
    <property type="term" value="F:phosphorelay sensor kinase activity"/>
    <property type="evidence" value="ECO:0007669"/>
    <property type="project" value="InterPro"/>
</dbReference>
<evidence type="ECO:0000256" key="3">
    <source>
        <dbReference type="ARBA" id="ARBA00022553"/>
    </source>
</evidence>
<dbReference type="PANTHER" id="PTHR24421:SF10">
    <property type="entry name" value="NITRATE_NITRITE SENSOR PROTEIN NARQ"/>
    <property type="match status" value="1"/>
</dbReference>
<keyword evidence="4" id="KW-0808">Transferase</keyword>
<dbReference type="SUPFAM" id="SSF55874">
    <property type="entry name" value="ATPase domain of HSP90 chaperone/DNA topoisomerase II/histidine kinase"/>
    <property type="match status" value="1"/>
</dbReference>
<dbReference type="AlphaFoldDB" id="A0A1C3N700"/>
<dbReference type="Pfam" id="PF02518">
    <property type="entry name" value="HATPase_c"/>
    <property type="match status" value="1"/>
</dbReference>
<evidence type="ECO:0000256" key="1">
    <source>
        <dbReference type="ARBA" id="ARBA00000085"/>
    </source>
</evidence>
<feature type="transmembrane region" description="Helical" evidence="9">
    <location>
        <begin position="182"/>
        <end position="206"/>
    </location>
</feature>
<dbReference type="GO" id="GO:0016020">
    <property type="term" value="C:membrane"/>
    <property type="evidence" value="ECO:0007669"/>
    <property type="project" value="InterPro"/>
</dbReference>